<dbReference type="Gene3D" id="1.10.357.10">
    <property type="entry name" value="Tetracycline Repressor, domain 2"/>
    <property type="match status" value="1"/>
</dbReference>
<dbReference type="PANTHER" id="PTHR30055">
    <property type="entry name" value="HTH-TYPE TRANSCRIPTIONAL REGULATOR RUTR"/>
    <property type="match status" value="1"/>
</dbReference>
<sequence>MTENRDVAERRAQILDAAAAVFGRKGLHTAVMADIVAESGLSKGGLYWHFSSKDDIVAGLLQRFFEEHVGAVESIVRAPGPAAPRLRELGSRAVTDLTEFDGSRDLALEFYGLAARRTDVRELLRTYYHRYRELIAALLDQGNEAGEFRVADSADTAMTVIAQFEGLALVRSIAPDSVDLAAQVEHFLTTVIAAADTSPSGDD</sequence>
<dbReference type="PRINTS" id="PR00455">
    <property type="entry name" value="HTHTETR"/>
</dbReference>
<reference evidence="8" key="1">
    <citation type="submission" date="2016-10" db="EMBL/GenBank/DDBJ databases">
        <authorList>
            <person name="Varghese N."/>
            <person name="Submissions S."/>
        </authorList>
    </citation>
    <scope>NUCLEOTIDE SEQUENCE [LARGE SCALE GENOMIC DNA]</scope>
    <source>
        <strain evidence="8">CGMCC 4.3568</strain>
    </source>
</reference>
<feature type="DNA-binding region" description="H-T-H motif" evidence="5">
    <location>
        <begin position="31"/>
        <end position="50"/>
    </location>
</feature>
<proteinExistence type="predicted"/>
<dbReference type="PANTHER" id="PTHR30055:SF234">
    <property type="entry name" value="HTH-TYPE TRANSCRIPTIONAL REGULATOR BETI"/>
    <property type="match status" value="1"/>
</dbReference>
<dbReference type="InterPro" id="IPR036271">
    <property type="entry name" value="Tet_transcr_reg_TetR-rel_C_sf"/>
</dbReference>
<dbReference type="Pfam" id="PF00440">
    <property type="entry name" value="TetR_N"/>
    <property type="match status" value="1"/>
</dbReference>
<gene>
    <name evidence="7" type="ORF">SAMN05216266_102302</name>
</gene>
<dbReference type="PROSITE" id="PS50977">
    <property type="entry name" value="HTH_TETR_2"/>
    <property type="match status" value="1"/>
</dbReference>
<protein>
    <submittedName>
        <fullName evidence="7">Transcriptional regulator, TetR family</fullName>
    </submittedName>
</protein>
<evidence type="ECO:0000256" key="2">
    <source>
        <dbReference type="ARBA" id="ARBA00023015"/>
    </source>
</evidence>
<dbReference type="InterPro" id="IPR009057">
    <property type="entry name" value="Homeodomain-like_sf"/>
</dbReference>
<accession>A0A1I0WXK7</accession>
<feature type="domain" description="HTH tetR-type" evidence="6">
    <location>
        <begin position="8"/>
        <end position="68"/>
    </location>
</feature>
<dbReference type="GO" id="GO:0003700">
    <property type="term" value="F:DNA-binding transcription factor activity"/>
    <property type="evidence" value="ECO:0007669"/>
    <property type="project" value="TreeGrafter"/>
</dbReference>
<dbReference type="AlphaFoldDB" id="A0A1I0WXK7"/>
<dbReference type="Proteomes" id="UP000243799">
    <property type="component" value="Unassembled WGS sequence"/>
</dbReference>
<evidence type="ECO:0000313" key="8">
    <source>
        <dbReference type="Proteomes" id="UP000243799"/>
    </source>
</evidence>
<dbReference type="Pfam" id="PF13977">
    <property type="entry name" value="TetR_C_6"/>
    <property type="match status" value="1"/>
</dbReference>
<dbReference type="SUPFAM" id="SSF46689">
    <property type="entry name" value="Homeodomain-like"/>
    <property type="match status" value="1"/>
</dbReference>
<evidence type="ECO:0000259" key="6">
    <source>
        <dbReference type="PROSITE" id="PS50977"/>
    </source>
</evidence>
<dbReference type="EMBL" id="FOKG01000002">
    <property type="protein sequence ID" value="SFA93469.1"/>
    <property type="molecule type" value="Genomic_DNA"/>
</dbReference>
<keyword evidence="4" id="KW-0804">Transcription</keyword>
<evidence type="ECO:0000256" key="4">
    <source>
        <dbReference type="ARBA" id="ARBA00023163"/>
    </source>
</evidence>
<dbReference type="InterPro" id="IPR001647">
    <property type="entry name" value="HTH_TetR"/>
</dbReference>
<dbReference type="STRING" id="490629.SAMN05216266_102302"/>
<dbReference type="Gene3D" id="1.10.10.60">
    <property type="entry name" value="Homeodomain-like"/>
    <property type="match status" value="1"/>
</dbReference>
<dbReference type="InterPro" id="IPR050109">
    <property type="entry name" value="HTH-type_TetR-like_transc_reg"/>
</dbReference>
<dbReference type="OrthoDB" id="3237195at2"/>
<keyword evidence="3 5" id="KW-0238">DNA-binding</keyword>
<keyword evidence="8" id="KW-1185">Reference proteome</keyword>
<keyword evidence="1" id="KW-0678">Repressor</keyword>
<dbReference type="SUPFAM" id="SSF48498">
    <property type="entry name" value="Tetracyclin repressor-like, C-terminal domain"/>
    <property type="match status" value="1"/>
</dbReference>
<keyword evidence="2" id="KW-0805">Transcription regulation</keyword>
<organism evidence="7 8">
    <name type="scientific">Amycolatopsis marina</name>
    <dbReference type="NCBI Taxonomy" id="490629"/>
    <lineage>
        <taxon>Bacteria</taxon>
        <taxon>Bacillati</taxon>
        <taxon>Actinomycetota</taxon>
        <taxon>Actinomycetes</taxon>
        <taxon>Pseudonocardiales</taxon>
        <taxon>Pseudonocardiaceae</taxon>
        <taxon>Amycolatopsis</taxon>
    </lineage>
</organism>
<dbReference type="RefSeq" id="WP_091670536.1">
    <property type="nucleotide sequence ID" value="NZ_FOKG01000002.1"/>
</dbReference>
<dbReference type="GO" id="GO:0000976">
    <property type="term" value="F:transcription cis-regulatory region binding"/>
    <property type="evidence" value="ECO:0007669"/>
    <property type="project" value="TreeGrafter"/>
</dbReference>
<evidence type="ECO:0000256" key="5">
    <source>
        <dbReference type="PROSITE-ProRule" id="PRU00335"/>
    </source>
</evidence>
<name>A0A1I0WXK7_9PSEU</name>
<evidence type="ECO:0000256" key="3">
    <source>
        <dbReference type="ARBA" id="ARBA00023125"/>
    </source>
</evidence>
<dbReference type="InterPro" id="IPR039538">
    <property type="entry name" value="BetI_C"/>
</dbReference>
<evidence type="ECO:0000313" key="7">
    <source>
        <dbReference type="EMBL" id="SFA93469.1"/>
    </source>
</evidence>
<evidence type="ECO:0000256" key="1">
    <source>
        <dbReference type="ARBA" id="ARBA00022491"/>
    </source>
</evidence>